<proteinExistence type="predicted"/>
<keyword evidence="2" id="KW-0121">Carboxypeptidase</keyword>
<reference evidence="2" key="1">
    <citation type="submission" date="2020-09" db="EMBL/GenBank/DDBJ databases">
        <title>Iningainema tapete sp. nov. (Scytonemataceae, Cyanobacteria) from greenhouses in central Florida (USA) produces two types of nodularin with biosynthetic potential for microcystin-LR and anabaenopeptins.</title>
        <authorList>
            <person name="Berthold D.E."/>
            <person name="Lefler F.W."/>
            <person name="Huang I.-S."/>
            <person name="Abdulla H."/>
            <person name="Zimba P.V."/>
            <person name="Laughinghouse H.D. IV."/>
        </authorList>
    </citation>
    <scope>NUCLEOTIDE SEQUENCE</scope>
    <source>
        <strain evidence="2">BLCCT55</strain>
    </source>
</reference>
<name>A0A8J6XMQ3_9CYAN</name>
<dbReference type="Proteomes" id="UP000629098">
    <property type="component" value="Unassembled WGS sequence"/>
</dbReference>
<dbReference type="Pfam" id="PF02557">
    <property type="entry name" value="VanY"/>
    <property type="match status" value="1"/>
</dbReference>
<evidence type="ECO:0000259" key="1">
    <source>
        <dbReference type="Pfam" id="PF02557"/>
    </source>
</evidence>
<organism evidence="2 3">
    <name type="scientific">Iningainema tapete BLCC-T55</name>
    <dbReference type="NCBI Taxonomy" id="2748662"/>
    <lineage>
        <taxon>Bacteria</taxon>
        <taxon>Bacillati</taxon>
        <taxon>Cyanobacteriota</taxon>
        <taxon>Cyanophyceae</taxon>
        <taxon>Nostocales</taxon>
        <taxon>Scytonemataceae</taxon>
        <taxon>Iningainema tapete</taxon>
    </lineage>
</organism>
<feature type="domain" description="D-alanyl-D-alanine carboxypeptidase-like core" evidence="1">
    <location>
        <begin position="176"/>
        <end position="239"/>
    </location>
</feature>
<dbReference type="GO" id="GO:0006508">
    <property type="term" value="P:proteolysis"/>
    <property type="evidence" value="ECO:0007669"/>
    <property type="project" value="InterPro"/>
</dbReference>
<keyword evidence="3" id="KW-1185">Reference proteome</keyword>
<keyword evidence="2" id="KW-0378">Hydrolase</keyword>
<keyword evidence="2" id="KW-0645">Protease</keyword>
<dbReference type="SUPFAM" id="SSF55166">
    <property type="entry name" value="Hedgehog/DD-peptidase"/>
    <property type="match status" value="1"/>
</dbReference>
<gene>
    <name evidence="2" type="ORF">ICL16_29410</name>
</gene>
<dbReference type="InterPro" id="IPR009045">
    <property type="entry name" value="Zn_M74/Hedgehog-like"/>
</dbReference>
<sequence>MKRIIKQIIFITLFFLMVFTIVASNDTHRQAVVNRSIAATNKELNNFSINNTNQPILAPNTSPSTSSFILTDQQRFLTTITNKLLSIPQPGTYEYILLRAYGAAFVNPQTTVKLPPKVRFTSEQETKQFQAMLTMGKVNKTNNCYLQKSAADAFNLAQAQVKIPLKSGIGASDCTRTFAANLRFWRKYANDTILAKVQQGKETRILGTVAPPGASQHLWGLAIDLRVTNDGQIQALNQNGWFRTVENDVLHWTYLGYPVEKLTEFGFQNKVVEGVTYWLTPL</sequence>
<dbReference type="InterPro" id="IPR003709">
    <property type="entry name" value="VanY-like_core_dom"/>
</dbReference>
<dbReference type="RefSeq" id="WP_190835117.1">
    <property type="nucleotide sequence ID" value="NZ_CAWPPI010000086.1"/>
</dbReference>
<comment type="caution">
    <text evidence="2">The sequence shown here is derived from an EMBL/GenBank/DDBJ whole genome shotgun (WGS) entry which is preliminary data.</text>
</comment>
<dbReference type="AlphaFoldDB" id="A0A8J6XMQ3"/>
<dbReference type="GO" id="GO:0004180">
    <property type="term" value="F:carboxypeptidase activity"/>
    <property type="evidence" value="ECO:0007669"/>
    <property type="project" value="UniProtKB-KW"/>
</dbReference>
<dbReference type="EMBL" id="JACXAE010000086">
    <property type="protein sequence ID" value="MBD2776067.1"/>
    <property type="molecule type" value="Genomic_DNA"/>
</dbReference>
<dbReference type="Gene3D" id="3.30.1380.10">
    <property type="match status" value="1"/>
</dbReference>
<evidence type="ECO:0000313" key="3">
    <source>
        <dbReference type="Proteomes" id="UP000629098"/>
    </source>
</evidence>
<evidence type="ECO:0000313" key="2">
    <source>
        <dbReference type="EMBL" id="MBD2776067.1"/>
    </source>
</evidence>
<accession>A0A8J6XMQ3</accession>
<protein>
    <submittedName>
        <fullName evidence="2">D-alanyl-D-alanine carboxypeptidase family protein</fullName>
    </submittedName>
</protein>